<evidence type="ECO:0000313" key="8">
    <source>
        <dbReference type="EMBL" id="PTW63469.1"/>
    </source>
</evidence>
<protein>
    <submittedName>
        <fullName evidence="8">Fur family ferric uptake regulator</fullName>
    </submittedName>
</protein>
<comment type="cofactor">
    <cofactor evidence="7">
        <name>Zn(2+)</name>
        <dbReference type="ChEBI" id="CHEBI:29105"/>
    </cofactor>
    <text evidence="7">Binds 1 zinc ion per subunit.</text>
</comment>
<evidence type="ECO:0000256" key="1">
    <source>
        <dbReference type="ARBA" id="ARBA00007957"/>
    </source>
</evidence>
<dbReference type="Pfam" id="PF01475">
    <property type="entry name" value="FUR"/>
    <property type="match status" value="1"/>
</dbReference>
<dbReference type="PANTHER" id="PTHR33202:SF6">
    <property type="entry name" value="ZINC UPTAKE REGULATION PROTEIN"/>
    <property type="match status" value="1"/>
</dbReference>
<dbReference type="GO" id="GO:0005829">
    <property type="term" value="C:cytosol"/>
    <property type="evidence" value="ECO:0007669"/>
    <property type="project" value="TreeGrafter"/>
</dbReference>
<organism evidence="8 9">
    <name type="scientific">Breoghania corrubedonensis</name>
    <dbReference type="NCBI Taxonomy" id="665038"/>
    <lineage>
        <taxon>Bacteria</taxon>
        <taxon>Pseudomonadati</taxon>
        <taxon>Pseudomonadota</taxon>
        <taxon>Alphaproteobacteria</taxon>
        <taxon>Hyphomicrobiales</taxon>
        <taxon>Stappiaceae</taxon>
        <taxon>Breoghania</taxon>
    </lineage>
</organism>
<keyword evidence="9" id="KW-1185">Reference proteome</keyword>
<keyword evidence="5" id="KW-0238">DNA-binding</keyword>
<dbReference type="Gene3D" id="1.10.10.10">
    <property type="entry name" value="Winged helix-like DNA-binding domain superfamily/Winged helix DNA-binding domain"/>
    <property type="match status" value="1"/>
</dbReference>
<dbReference type="InterPro" id="IPR002481">
    <property type="entry name" value="FUR"/>
</dbReference>
<evidence type="ECO:0000256" key="3">
    <source>
        <dbReference type="ARBA" id="ARBA00022833"/>
    </source>
</evidence>
<feature type="binding site" evidence="7">
    <location>
        <position position="109"/>
    </location>
    <ligand>
        <name>Zn(2+)</name>
        <dbReference type="ChEBI" id="CHEBI:29105"/>
    </ligand>
</feature>
<dbReference type="GO" id="GO:0000976">
    <property type="term" value="F:transcription cis-regulatory region binding"/>
    <property type="evidence" value="ECO:0007669"/>
    <property type="project" value="TreeGrafter"/>
</dbReference>
<sequence>MFEHEDHDHTTCESGALERAKSTCAERGVNFTAQRRRVLEALLESHVPASAYDIIDRLADEGPRPAPITIYRALDFLSGQGLVHRIESRNAYVACCHVHQGGEVVFLLCDKCGAAGEVTSANLAGPIAAIAAQAGFEPRRSVLEIRGLCARCVAAGESEGEAQGTR</sequence>
<feature type="binding site" evidence="7">
    <location>
        <position position="149"/>
    </location>
    <ligand>
        <name>Zn(2+)</name>
        <dbReference type="ChEBI" id="CHEBI:29105"/>
    </ligand>
</feature>
<dbReference type="EMBL" id="QAYG01000001">
    <property type="protein sequence ID" value="PTW63469.1"/>
    <property type="molecule type" value="Genomic_DNA"/>
</dbReference>
<dbReference type="GO" id="GO:0045892">
    <property type="term" value="P:negative regulation of DNA-templated transcription"/>
    <property type="evidence" value="ECO:0007669"/>
    <property type="project" value="TreeGrafter"/>
</dbReference>
<dbReference type="Proteomes" id="UP000244081">
    <property type="component" value="Unassembled WGS sequence"/>
</dbReference>
<dbReference type="RefSeq" id="WP_245926689.1">
    <property type="nucleotide sequence ID" value="NZ_QAYG01000001.1"/>
</dbReference>
<accession>A0A2T5VI82</accession>
<keyword evidence="6" id="KW-0804">Transcription</keyword>
<dbReference type="PANTHER" id="PTHR33202">
    <property type="entry name" value="ZINC UPTAKE REGULATION PROTEIN"/>
    <property type="match status" value="1"/>
</dbReference>
<dbReference type="GO" id="GO:0008270">
    <property type="term" value="F:zinc ion binding"/>
    <property type="evidence" value="ECO:0007669"/>
    <property type="project" value="TreeGrafter"/>
</dbReference>
<keyword evidence="3 7" id="KW-0862">Zinc</keyword>
<dbReference type="GO" id="GO:1900376">
    <property type="term" value="P:regulation of secondary metabolite biosynthetic process"/>
    <property type="evidence" value="ECO:0007669"/>
    <property type="project" value="TreeGrafter"/>
</dbReference>
<evidence type="ECO:0000256" key="2">
    <source>
        <dbReference type="ARBA" id="ARBA00022491"/>
    </source>
</evidence>
<keyword evidence="2" id="KW-0678">Repressor</keyword>
<dbReference type="GO" id="GO:0003700">
    <property type="term" value="F:DNA-binding transcription factor activity"/>
    <property type="evidence" value="ECO:0007669"/>
    <property type="project" value="InterPro"/>
</dbReference>
<dbReference type="Gene3D" id="3.30.1490.190">
    <property type="match status" value="1"/>
</dbReference>
<evidence type="ECO:0000256" key="6">
    <source>
        <dbReference type="ARBA" id="ARBA00023163"/>
    </source>
</evidence>
<dbReference type="InterPro" id="IPR036388">
    <property type="entry name" value="WH-like_DNA-bd_sf"/>
</dbReference>
<name>A0A2T5VI82_9HYPH</name>
<dbReference type="SUPFAM" id="SSF46785">
    <property type="entry name" value="Winged helix' DNA-binding domain"/>
    <property type="match status" value="1"/>
</dbReference>
<evidence type="ECO:0000256" key="7">
    <source>
        <dbReference type="PIRSR" id="PIRSR602481-1"/>
    </source>
</evidence>
<keyword evidence="7" id="KW-0479">Metal-binding</keyword>
<feature type="binding site" evidence="7">
    <location>
        <position position="152"/>
    </location>
    <ligand>
        <name>Zn(2+)</name>
        <dbReference type="ChEBI" id="CHEBI:29105"/>
    </ligand>
</feature>
<comment type="similarity">
    <text evidence="1">Belongs to the Fur family.</text>
</comment>
<reference evidence="8 9" key="1">
    <citation type="submission" date="2018-04" db="EMBL/GenBank/DDBJ databases">
        <title>Genomic Encyclopedia of Archaeal and Bacterial Type Strains, Phase II (KMG-II): from individual species to whole genera.</title>
        <authorList>
            <person name="Goeker M."/>
        </authorList>
    </citation>
    <scope>NUCLEOTIDE SEQUENCE [LARGE SCALE GENOMIC DNA]</scope>
    <source>
        <strain evidence="8 9">DSM 23382</strain>
    </source>
</reference>
<gene>
    <name evidence="8" type="ORF">C8N35_1011523</name>
</gene>
<evidence type="ECO:0000256" key="5">
    <source>
        <dbReference type="ARBA" id="ARBA00023125"/>
    </source>
</evidence>
<comment type="caution">
    <text evidence="8">The sequence shown here is derived from an EMBL/GenBank/DDBJ whole genome shotgun (WGS) entry which is preliminary data.</text>
</comment>
<dbReference type="InterPro" id="IPR043135">
    <property type="entry name" value="Fur_C"/>
</dbReference>
<dbReference type="CDD" id="cd07153">
    <property type="entry name" value="Fur_like"/>
    <property type="match status" value="1"/>
</dbReference>
<keyword evidence="4" id="KW-0805">Transcription regulation</keyword>
<feature type="binding site" evidence="7">
    <location>
        <position position="112"/>
    </location>
    <ligand>
        <name>Zn(2+)</name>
        <dbReference type="ChEBI" id="CHEBI:29105"/>
    </ligand>
</feature>
<dbReference type="InterPro" id="IPR036390">
    <property type="entry name" value="WH_DNA-bd_sf"/>
</dbReference>
<evidence type="ECO:0000313" key="9">
    <source>
        <dbReference type="Proteomes" id="UP000244081"/>
    </source>
</evidence>
<dbReference type="AlphaFoldDB" id="A0A2T5VI82"/>
<evidence type="ECO:0000256" key="4">
    <source>
        <dbReference type="ARBA" id="ARBA00023015"/>
    </source>
</evidence>
<proteinExistence type="inferred from homology"/>